<keyword evidence="11" id="KW-0472">Membrane</keyword>
<dbReference type="AlphaFoldDB" id="A0A1B3Z9W6"/>
<dbReference type="GO" id="GO:0009279">
    <property type="term" value="C:cell outer membrane"/>
    <property type="evidence" value="ECO:0007669"/>
    <property type="project" value="UniProtKB-SubCell"/>
</dbReference>
<dbReference type="InterPro" id="IPR054765">
    <property type="entry name" value="SLBB_dom"/>
</dbReference>
<dbReference type="EMBL" id="CP014168">
    <property type="protein sequence ID" value="AOH84207.1"/>
    <property type="molecule type" value="Genomic_DNA"/>
</dbReference>
<feature type="domain" description="SLBB" evidence="18">
    <location>
        <begin position="118"/>
        <end position="192"/>
    </location>
</feature>
<evidence type="ECO:0000313" key="19">
    <source>
        <dbReference type="EMBL" id="AOH84207.1"/>
    </source>
</evidence>
<evidence type="ECO:0000256" key="3">
    <source>
        <dbReference type="ARBA" id="ARBA00022448"/>
    </source>
</evidence>
<sequence length="271" mass="28397">MSRAACALALFVSVASPVAQAQTATPGAIPAVSRSEDVAYLVGAGDVLAVTVYRAPDYNSVVEVAEDGTVVLNAVGRVQASGMTPAQVGNEIMRRLQSGGIFRDPLVNVMVQTYRSRTVSVLGAVGKPGEYPLDRGGLTITEMLARAGATLGVGGGTVRVVRRDGTQQDLPADQLLAGAANQMLQPHDTLIVTESATFYISGEVQRPGNFPLEPGLTMERAIALAGGITQRGARSRLKVTRHEGAADAIIRAKLQDPVKPRDLILVGARLF</sequence>
<evidence type="ECO:0000256" key="6">
    <source>
        <dbReference type="ARBA" id="ARBA00022692"/>
    </source>
</evidence>
<dbReference type="GO" id="GO:0015288">
    <property type="term" value="F:porin activity"/>
    <property type="evidence" value="ECO:0007669"/>
    <property type="project" value="UniProtKB-KW"/>
</dbReference>
<evidence type="ECO:0000313" key="20">
    <source>
        <dbReference type="Proteomes" id="UP000094256"/>
    </source>
</evidence>
<evidence type="ECO:0000259" key="17">
    <source>
        <dbReference type="Pfam" id="PF10531"/>
    </source>
</evidence>
<accession>A0A1B3Z9W6</accession>
<keyword evidence="4" id="KW-1134">Transmembrane beta strand</keyword>
<dbReference type="KEGG" id="span:AWL63_09730"/>
<dbReference type="RefSeq" id="WP_083224601.1">
    <property type="nucleotide sequence ID" value="NZ_CP014168.1"/>
</dbReference>
<evidence type="ECO:0000256" key="12">
    <source>
        <dbReference type="ARBA" id="ARBA00023139"/>
    </source>
</evidence>
<evidence type="ECO:0000256" key="13">
    <source>
        <dbReference type="ARBA" id="ARBA00023237"/>
    </source>
</evidence>
<dbReference type="Pfam" id="PF22461">
    <property type="entry name" value="SLBB_2"/>
    <property type="match status" value="1"/>
</dbReference>
<keyword evidence="14" id="KW-0449">Lipoprotein</keyword>
<keyword evidence="5" id="KW-0762">Sugar transport</keyword>
<comment type="subcellular location">
    <subcellularLocation>
        <location evidence="1">Cell outer membrane</location>
        <topology evidence="1">Multi-pass membrane protein</topology>
    </subcellularLocation>
</comment>
<organism evidence="19 20">
    <name type="scientific">Sphingomonas panacis</name>
    <dbReference type="NCBI Taxonomy" id="1560345"/>
    <lineage>
        <taxon>Bacteria</taxon>
        <taxon>Pseudomonadati</taxon>
        <taxon>Pseudomonadota</taxon>
        <taxon>Alphaproteobacteria</taxon>
        <taxon>Sphingomonadales</taxon>
        <taxon>Sphingomonadaceae</taxon>
        <taxon>Sphingomonas</taxon>
    </lineage>
</organism>
<dbReference type="GO" id="GO:0046930">
    <property type="term" value="C:pore complex"/>
    <property type="evidence" value="ECO:0007669"/>
    <property type="project" value="UniProtKB-KW"/>
</dbReference>
<dbReference type="Proteomes" id="UP000094256">
    <property type="component" value="Chromosome"/>
</dbReference>
<proteinExistence type="inferred from homology"/>
<keyword evidence="8" id="KW-0625">Polysaccharide transport</keyword>
<dbReference type="STRING" id="1560345.AWL63_09730"/>
<dbReference type="InterPro" id="IPR049712">
    <property type="entry name" value="Poly_export"/>
</dbReference>
<keyword evidence="6" id="KW-0812">Transmembrane</keyword>
<keyword evidence="13" id="KW-0998">Cell outer membrane</keyword>
<evidence type="ECO:0000256" key="1">
    <source>
        <dbReference type="ARBA" id="ARBA00004571"/>
    </source>
</evidence>
<dbReference type="Pfam" id="PF10531">
    <property type="entry name" value="SLBB"/>
    <property type="match status" value="1"/>
</dbReference>
<dbReference type="Gene3D" id="3.30.1950.10">
    <property type="entry name" value="wza like domain"/>
    <property type="match status" value="1"/>
</dbReference>
<keyword evidence="20" id="KW-1185">Reference proteome</keyword>
<evidence type="ECO:0000256" key="4">
    <source>
        <dbReference type="ARBA" id="ARBA00022452"/>
    </source>
</evidence>
<feature type="domain" description="Polysaccharide export protein N-terminal" evidence="16">
    <location>
        <begin position="37"/>
        <end position="111"/>
    </location>
</feature>
<dbReference type="GO" id="GO:0006811">
    <property type="term" value="P:monoatomic ion transport"/>
    <property type="evidence" value="ECO:0007669"/>
    <property type="project" value="UniProtKB-KW"/>
</dbReference>
<protein>
    <recommendedName>
        <fullName evidence="21">Polysaccharide export protein EpsE</fullName>
    </recommendedName>
</protein>
<evidence type="ECO:0000256" key="10">
    <source>
        <dbReference type="ARBA" id="ARBA00023114"/>
    </source>
</evidence>
<comment type="similarity">
    <text evidence="2">Belongs to the BexD/CtrA/VexA family.</text>
</comment>
<evidence type="ECO:0000256" key="9">
    <source>
        <dbReference type="ARBA" id="ARBA00023065"/>
    </source>
</evidence>
<dbReference type="InterPro" id="IPR019554">
    <property type="entry name" value="Soluble_ligand-bd"/>
</dbReference>
<name>A0A1B3Z9W6_9SPHN</name>
<keyword evidence="12" id="KW-0564">Palmitate</keyword>
<evidence type="ECO:0000259" key="18">
    <source>
        <dbReference type="Pfam" id="PF22461"/>
    </source>
</evidence>
<feature type="chain" id="PRO_5008556314" description="Polysaccharide export protein EpsE" evidence="15">
    <location>
        <begin position="22"/>
        <end position="271"/>
    </location>
</feature>
<keyword evidence="3" id="KW-0813">Transport</keyword>
<dbReference type="OrthoDB" id="197007at2"/>
<keyword evidence="10" id="KW-0626">Porin</keyword>
<gene>
    <name evidence="19" type="ORF">AWL63_09730</name>
</gene>
<keyword evidence="9" id="KW-0406">Ion transport</keyword>
<evidence type="ECO:0000256" key="14">
    <source>
        <dbReference type="ARBA" id="ARBA00023288"/>
    </source>
</evidence>
<evidence type="ECO:0000256" key="8">
    <source>
        <dbReference type="ARBA" id="ARBA00023047"/>
    </source>
</evidence>
<dbReference type="PANTHER" id="PTHR33619">
    <property type="entry name" value="POLYSACCHARIDE EXPORT PROTEIN GFCE-RELATED"/>
    <property type="match status" value="1"/>
</dbReference>
<dbReference type="Gene3D" id="3.10.560.10">
    <property type="entry name" value="Outer membrane lipoprotein wza domain like"/>
    <property type="match status" value="2"/>
</dbReference>
<dbReference type="GO" id="GO:0015159">
    <property type="term" value="F:polysaccharide transmembrane transporter activity"/>
    <property type="evidence" value="ECO:0007669"/>
    <property type="project" value="InterPro"/>
</dbReference>
<dbReference type="PANTHER" id="PTHR33619:SF3">
    <property type="entry name" value="POLYSACCHARIDE EXPORT PROTEIN GFCE-RELATED"/>
    <property type="match status" value="1"/>
</dbReference>
<evidence type="ECO:0000256" key="5">
    <source>
        <dbReference type="ARBA" id="ARBA00022597"/>
    </source>
</evidence>
<reference evidence="19 20" key="1">
    <citation type="submission" date="2016-01" db="EMBL/GenBank/DDBJ databases">
        <title>Complete genome and mega plasmid sequence of Sphingomonas panacis DCY99 elicits systemic resistance in rice to Xanthomonas oryzae.</title>
        <authorList>
            <person name="Kim Y.J."/>
            <person name="Yang D.C."/>
            <person name="Sing P."/>
        </authorList>
    </citation>
    <scope>NUCLEOTIDE SEQUENCE [LARGE SCALE GENOMIC DNA]</scope>
    <source>
        <strain evidence="19 20">DCY99</strain>
    </source>
</reference>
<feature type="domain" description="Soluble ligand binding" evidence="17">
    <location>
        <begin position="198"/>
        <end position="242"/>
    </location>
</feature>
<feature type="signal peptide" evidence="15">
    <location>
        <begin position="1"/>
        <end position="21"/>
    </location>
</feature>
<dbReference type="InterPro" id="IPR003715">
    <property type="entry name" value="Poly_export_N"/>
</dbReference>
<evidence type="ECO:0000256" key="11">
    <source>
        <dbReference type="ARBA" id="ARBA00023136"/>
    </source>
</evidence>
<dbReference type="Pfam" id="PF02563">
    <property type="entry name" value="Poly_export"/>
    <property type="match status" value="1"/>
</dbReference>
<evidence type="ECO:0000256" key="2">
    <source>
        <dbReference type="ARBA" id="ARBA00009450"/>
    </source>
</evidence>
<evidence type="ECO:0000256" key="15">
    <source>
        <dbReference type="SAM" id="SignalP"/>
    </source>
</evidence>
<evidence type="ECO:0000256" key="7">
    <source>
        <dbReference type="ARBA" id="ARBA00022729"/>
    </source>
</evidence>
<evidence type="ECO:0008006" key="21">
    <source>
        <dbReference type="Google" id="ProtNLM"/>
    </source>
</evidence>
<evidence type="ECO:0000259" key="16">
    <source>
        <dbReference type="Pfam" id="PF02563"/>
    </source>
</evidence>
<keyword evidence="7 15" id="KW-0732">Signal</keyword>